<name>A0ABV2DR30_9HYPH</name>
<organism evidence="3 4">
    <name type="scientific">Mesorhizobium shangrilense</name>
    <dbReference type="NCBI Taxonomy" id="460060"/>
    <lineage>
        <taxon>Bacteria</taxon>
        <taxon>Pseudomonadati</taxon>
        <taxon>Pseudomonadota</taxon>
        <taxon>Alphaproteobacteria</taxon>
        <taxon>Hyphomicrobiales</taxon>
        <taxon>Phyllobacteriaceae</taxon>
        <taxon>Mesorhizobium</taxon>
    </lineage>
</organism>
<dbReference type="InterPro" id="IPR001920">
    <property type="entry name" value="Asp/Glu_race"/>
</dbReference>
<dbReference type="PROSITE" id="PS00923">
    <property type="entry name" value="ASP_GLU_RACEMASE_1"/>
    <property type="match status" value="1"/>
</dbReference>
<evidence type="ECO:0000256" key="1">
    <source>
        <dbReference type="ARBA" id="ARBA00007847"/>
    </source>
</evidence>
<dbReference type="EC" id="5.1.1.-" evidence="3"/>
<sequence>MIDAIPQRNPPSPGLLGQRNPLGVVGGMGSLATAKFLEVLARKSRVERDQDHIPFICLSVPNIPDRSHAISIGSDAPLRQILERAYWLEKAGCGALAIPCNTAHLWATEIKQALSVKFIDMVEITRQAIEDSRGSEAHNLRSISLGTSASMQNGLYAGPDENDFGKEFFRNLKKLQDDTIKIIADVKSGNTTDAQENLMRLVQAARSFEPDKIILACSEMSAICGDLADDNDIVDPINILADACIDWWIAESQSLPHMLADPIVG</sequence>
<dbReference type="Proteomes" id="UP001548832">
    <property type="component" value="Unassembled WGS sequence"/>
</dbReference>
<dbReference type="InterPro" id="IPR004380">
    <property type="entry name" value="Asp_race"/>
</dbReference>
<dbReference type="PANTHER" id="PTHR21198:SF7">
    <property type="entry name" value="ASPARTATE-GLUTAMATE RACEMASE FAMILY"/>
    <property type="match status" value="1"/>
</dbReference>
<dbReference type="RefSeq" id="WP_354464730.1">
    <property type="nucleotide sequence ID" value="NZ_JBEWSZ010000010.1"/>
</dbReference>
<dbReference type="EMBL" id="JBEWSZ010000010">
    <property type="protein sequence ID" value="MET2832509.1"/>
    <property type="molecule type" value="Genomic_DNA"/>
</dbReference>
<dbReference type="Pfam" id="PF01177">
    <property type="entry name" value="Asp_Glu_race"/>
    <property type="match status" value="1"/>
</dbReference>
<protein>
    <submittedName>
        <fullName evidence="3">Amino acid racemase</fullName>
        <ecNumber evidence="3">5.1.1.-</ecNumber>
    </submittedName>
</protein>
<proteinExistence type="inferred from homology"/>
<reference evidence="3 4" key="1">
    <citation type="submission" date="2024-06" db="EMBL/GenBank/DDBJ databases">
        <authorList>
            <person name="Kim D.-U."/>
        </authorList>
    </citation>
    <scope>NUCLEOTIDE SEQUENCE [LARGE SCALE GENOMIC DNA]</scope>
    <source>
        <strain evidence="3 4">KACC15460</strain>
    </source>
</reference>
<dbReference type="Gene3D" id="3.40.50.1860">
    <property type="match status" value="2"/>
</dbReference>
<evidence type="ECO:0000256" key="2">
    <source>
        <dbReference type="ARBA" id="ARBA00023235"/>
    </source>
</evidence>
<evidence type="ECO:0000313" key="4">
    <source>
        <dbReference type="Proteomes" id="UP001548832"/>
    </source>
</evidence>
<comment type="caution">
    <text evidence="3">The sequence shown here is derived from an EMBL/GenBank/DDBJ whole genome shotgun (WGS) entry which is preliminary data.</text>
</comment>
<accession>A0ABV2DR30</accession>
<dbReference type="PANTHER" id="PTHR21198">
    <property type="entry name" value="GLUTAMATE RACEMASE"/>
    <property type="match status" value="1"/>
</dbReference>
<evidence type="ECO:0000313" key="3">
    <source>
        <dbReference type="EMBL" id="MET2832509.1"/>
    </source>
</evidence>
<dbReference type="SUPFAM" id="SSF53681">
    <property type="entry name" value="Aspartate/glutamate racemase"/>
    <property type="match status" value="2"/>
</dbReference>
<comment type="similarity">
    <text evidence="1">Belongs to the aspartate/glutamate racemases family.</text>
</comment>
<keyword evidence="4" id="KW-1185">Reference proteome</keyword>
<dbReference type="GO" id="GO:0016853">
    <property type="term" value="F:isomerase activity"/>
    <property type="evidence" value="ECO:0007669"/>
    <property type="project" value="UniProtKB-KW"/>
</dbReference>
<dbReference type="InterPro" id="IPR015942">
    <property type="entry name" value="Asp/Glu/hydantoin_racemase"/>
</dbReference>
<dbReference type="InterPro" id="IPR018187">
    <property type="entry name" value="Asp/Glu_racemase_AS_1"/>
</dbReference>
<keyword evidence="2 3" id="KW-0413">Isomerase</keyword>
<dbReference type="NCBIfam" id="TIGR00035">
    <property type="entry name" value="asp_race"/>
    <property type="match status" value="1"/>
</dbReference>
<gene>
    <name evidence="3" type="ORF">ABVQ20_36815</name>
</gene>